<dbReference type="Proteomes" id="UP000647424">
    <property type="component" value="Unassembled WGS sequence"/>
</dbReference>
<dbReference type="AlphaFoldDB" id="A0A927IKJ3"/>
<comment type="caution">
    <text evidence="2">The sequence shown here is derived from an EMBL/GenBank/DDBJ whole genome shotgun (WGS) entry which is preliminary data.</text>
</comment>
<accession>A0A927IKJ3</accession>
<evidence type="ECO:0000256" key="1">
    <source>
        <dbReference type="SAM" id="SignalP"/>
    </source>
</evidence>
<feature type="chain" id="PRO_5037634563" description="LysM domain-containing protein" evidence="1">
    <location>
        <begin position="34"/>
        <end position="167"/>
    </location>
</feature>
<reference evidence="2" key="1">
    <citation type="submission" date="2020-09" db="EMBL/GenBank/DDBJ databases">
        <title>Genome seq and assembly of Limnohabitants sp.</title>
        <authorList>
            <person name="Chhetri G."/>
        </authorList>
    </citation>
    <scope>NUCLEOTIDE SEQUENCE</scope>
    <source>
        <strain evidence="2">JUR4</strain>
    </source>
</reference>
<feature type="signal peptide" evidence="1">
    <location>
        <begin position="1"/>
        <end position="33"/>
    </location>
</feature>
<evidence type="ECO:0008006" key="4">
    <source>
        <dbReference type="Google" id="ProtNLM"/>
    </source>
</evidence>
<sequence>MRLRPHLCITPVKPHLGALIVGLAASWSGLVHATDSSAAAAAVAKLLALPAPGSETSLAAPDQTRRPVVTVLRGETLDRVIRRTLPGQPFKDEFVRKAFVQLNPGSLDNRSTRVLPAGSTLQVPTPQDLMGMLSQQYPALLKTRPGESGEEAAVANFAPKRRWVQYP</sequence>
<organism evidence="2 3">
    <name type="scientific">Limnohabitans radicicola</name>
    <dbReference type="NCBI Taxonomy" id="2771427"/>
    <lineage>
        <taxon>Bacteria</taxon>
        <taxon>Pseudomonadati</taxon>
        <taxon>Pseudomonadota</taxon>
        <taxon>Betaproteobacteria</taxon>
        <taxon>Burkholderiales</taxon>
        <taxon>Comamonadaceae</taxon>
        <taxon>Limnohabitans</taxon>
    </lineage>
</organism>
<keyword evidence="3" id="KW-1185">Reference proteome</keyword>
<name>A0A927IKJ3_9BURK</name>
<keyword evidence="1" id="KW-0732">Signal</keyword>
<dbReference type="RefSeq" id="WP_191817448.1">
    <property type="nucleotide sequence ID" value="NZ_JACYFT010000001.1"/>
</dbReference>
<proteinExistence type="predicted"/>
<protein>
    <recommendedName>
        <fullName evidence="4">LysM domain-containing protein</fullName>
    </recommendedName>
</protein>
<evidence type="ECO:0000313" key="3">
    <source>
        <dbReference type="Proteomes" id="UP000647424"/>
    </source>
</evidence>
<gene>
    <name evidence="2" type="ORF">IC609_00150</name>
</gene>
<dbReference type="EMBL" id="JACYFT010000001">
    <property type="protein sequence ID" value="MBD8048937.1"/>
    <property type="molecule type" value="Genomic_DNA"/>
</dbReference>
<evidence type="ECO:0000313" key="2">
    <source>
        <dbReference type="EMBL" id="MBD8048937.1"/>
    </source>
</evidence>